<comment type="subcellular location">
    <subcellularLocation>
        <location evidence="1">Cell projection</location>
        <location evidence="1">Neuron projection</location>
    </subcellularLocation>
    <subcellularLocation>
        <location evidence="2">Cytoplasm</location>
    </subcellularLocation>
</comment>
<name>A0AA85JEQ2_TRIRE</name>
<keyword evidence="27" id="KW-1185">Reference proteome</keyword>
<dbReference type="GO" id="GO:0016314">
    <property type="term" value="F:phosphatidylinositol-3,4,5-trisphosphate 3-phosphatase activity"/>
    <property type="evidence" value="ECO:0007669"/>
    <property type="project" value="UniProtKB-EC"/>
</dbReference>
<dbReference type="InterPro" id="IPR003595">
    <property type="entry name" value="Tyr_Pase_cat"/>
</dbReference>
<evidence type="ECO:0000256" key="3">
    <source>
        <dbReference type="ARBA" id="ARBA00007881"/>
    </source>
</evidence>
<evidence type="ECO:0000259" key="26">
    <source>
        <dbReference type="PROSITE" id="PS51182"/>
    </source>
</evidence>
<dbReference type="InterPro" id="IPR045101">
    <property type="entry name" value="PTP_PTEN"/>
</dbReference>
<evidence type="ECO:0000313" key="27">
    <source>
        <dbReference type="Proteomes" id="UP000050795"/>
    </source>
</evidence>
<reference evidence="27" key="1">
    <citation type="submission" date="2022-06" db="EMBL/GenBank/DDBJ databases">
        <authorList>
            <person name="Berger JAMES D."/>
            <person name="Berger JAMES D."/>
        </authorList>
    </citation>
    <scope>NUCLEOTIDE SEQUENCE [LARGE SCALE GENOMIC DNA]</scope>
</reference>
<feature type="domain" description="C2 tensin-type" evidence="26">
    <location>
        <begin position="274"/>
        <end position="445"/>
    </location>
</feature>
<dbReference type="Proteomes" id="UP000050795">
    <property type="component" value="Unassembled WGS sequence"/>
</dbReference>
<keyword evidence="10" id="KW-0443">Lipid metabolism</keyword>
<evidence type="ECO:0000256" key="2">
    <source>
        <dbReference type="ARBA" id="ARBA00004496"/>
    </source>
</evidence>
<keyword evidence="8" id="KW-0378">Hydrolase</keyword>
<keyword evidence="23" id="KW-0812">Transmembrane</keyword>
<dbReference type="GO" id="GO:0046856">
    <property type="term" value="P:phosphatidylinositol dephosphorylation"/>
    <property type="evidence" value="ECO:0007669"/>
    <property type="project" value="TreeGrafter"/>
</dbReference>
<organism evidence="27 28">
    <name type="scientific">Trichobilharzia regenti</name>
    <name type="common">Nasal bird schistosome</name>
    <dbReference type="NCBI Taxonomy" id="157069"/>
    <lineage>
        <taxon>Eukaryota</taxon>
        <taxon>Metazoa</taxon>
        <taxon>Spiralia</taxon>
        <taxon>Lophotrochozoa</taxon>
        <taxon>Platyhelminthes</taxon>
        <taxon>Trematoda</taxon>
        <taxon>Digenea</taxon>
        <taxon>Strigeidida</taxon>
        <taxon>Schistosomatoidea</taxon>
        <taxon>Schistosomatidae</taxon>
        <taxon>Trichobilharzia</taxon>
    </lineage>
</organism>
<feature type="compositionally biased region" description="Acidic residues" evidence="22">
    <location>
        <begin position="581"/>
        <end position="606"/>
    </location>
</feature>
<dbReference type="WBParaSite" id="TREG1_17450.2">
    <property type="protein sequence ID" value="TREG1_17450.2"/>
    <property type="gene ID" value="TREG1_17450"/>
</dbReference>
<evidence type="ECO:0000256" key="23">
    <source>
        <dbReference type="SAM" id="Phobius"/>
    </source>
</evidence>
<dbReference type="GO" id="GO:0048870">
    <property type="term" value="P:cell motility"/>
    <property type="evidence" value="ECO:0007669"/>
    <property type="project" value="TreeGrafter"/>
</dbReference>
<evidence type="ECO:0000256" key="10">
    <source>
        <dbReference type="ARBA" id="ARBA00023098"/>
    </source>
</evidence>
<keyword evidence="11" id="KW-0966">Cell projection</keyword>
<comment type="catalytic activity">
    <reaction evidence="13">
        <text>1,2-dioctanoyl-sn-glycero-3-phospho-(1D-myo-inositol-3,4,5-trisphosphate) + H2O = 1,2-dioctanoyl-sn-glycero-3-phospho-(1D-myo-inositol-4,5-bisphosphate) + phosphate</text>
        <dbReference type="Rhea" id="RHEA:43552"/>
        <dbReference type="ChEBI" id="CHEBI:15377"/>
        <dbReference type="ChEBI" id="CHEBI:43474"/>
        <dbReference type="ChEBI" id="CHEBI:83416"/>
        <dbReference type="ChEBI" id="CHEBI:83419"/>
    </reaction>
    <physiologicalReaction direction="left-to-right" evidence="13">
        <dbReference type="Rhea" id="RHEA:43553"/>
    </physiologicalReaction>
</comment>
<dbReference type="SUPFAM" id="SSF49562">
    <property type="entry name" value="C2 domain (Calcium/lipid-binding domain, CaLB)"/>
    <property type="match status" value="1"/>
</dbReference>
<dbReference type="GO" id="GO:0050793">
    <property type="term" value="P:regulation of developmental process"/>
    <property type="evidence" value="ECO:0007669"/>
    <property type="project" value="UniProtKB-ARBA"/>
</dbReference>
<feature type="domain" description="Phosphatase tensin-type" evidence="25">
    <location>
        <begin position="14"/>
        <end position="185"/>
    </location>
</feature>
<evidence type="ECO:0000256" key="16">
    <source>
        <dbReference type="ARBA" id="ARBA00043760"/>
    </source>
</evidence>
<dbReference type="InterPro" id="IPR029023">
    <property type="entry name" value="Tensin_phosphatase"/>
</dbReference>
<evidence type="ECO:0000256" key="20">
    <source>
        <dbReference type="ARBA" id="ARBA00048832"/>
    </source>
</evidence>
<dbReference type="SMART" id="SM01326">
    <property type="entry name" value="PTEN_C2"/>
    <property type="match status" value="1"/>
</dbReference>
<dbReference type="InterPro" id="IPR000387">
    <property type="entry name" value="Tyr_Pase_dom"/>
</dbReference>
<comment type="similarity">
    <text evidence="3">Belongs to the PTEN phosphatase protein family.</text>
</comment>
<dbReference type="GO" id="GO:0004722">
    <property type="term" value="F:protein serine/threonine phosphatase activity"/>
    <property type="evidence" value="ECO:0007669"/>
    <property type="project" value="UniProtKB-EC"/>
</dbReference>
<evidence type="ECO:0000256" key="14">
    <source>
        <dbReference type="ARBA" id="ARBA00034338"/>
    </source>
</evidence>
<dbReference type="PROSITE" id="PS51182">
    <property type="entry name" value="C2_TENSIN"/>
    <property type="match status" value="1"/>
</dbReference>
<protein>
    <recommendedName>
        <fullName evidence="14">Phosphatidylinositol 3,4,5-trisphosphate 3-phosphatase and dual-specificity protein phosphatase PTEN</fullName>
        <ecNumber evidence="6">3.1.3.16</ecNumber>
        <ecNumber evidence="5">3.1.3.48</ecNumber>
        <ecNumber evidence="4">3.1.3.67</ecNumber>
    </recommendedName>
    <alternativeName>
        <fullName evidence="18">Inositol polyphosphate 3-phosphatase</fullName>
    </alternativeName>
</protein>
<dbReference type="GO" id="GO:0043005">
    <property type="term" value="C:neuron projection"/>
    <property type="evidence" value="ECO:0007669"/>
    <property type="project" value="UniProtKB-SubCell"/>
</dbReference>
<evidence type="ECO:0000256" key="13">
    <source>
        <dbReference type="ARBA" id="ARBA00034268"/>
    </source>
</evidence>
<dbReference type="EC" id="3.1.3.67" evidence="4"/>
<evidence type="ECO:0000256" key="4">
    <source>
        <dbReference type="ARBA" id="ARBA00013015"/>
    </source>
</evidence>
<dbReference type="AlphaFoldDB" id="A0AA85JEQ2"/>
<dbReference type="Gene3D" id="2.60.40.1110">
    <property type="match status" value="1"/>
</dbReference>
<evidence type="ECO:0000259" key="25">
    <source>
        <dbReference type="PROSITE" id="PS51181"/>
    </source>
</evidence>
<dbReference type="GO" id="GO:0005829">
    <property type="term" value="C:cytosol"/>
    <property type="evidence" value="ECO:0007669"/>
    <property type="project" value="TreeGrafter"/>
</dbReference>
<evidence type="ECO:0000256" key="15">
    <source>
        <dbReference type="ARBA" id="ARBA00043734"/>
    </source>
</evidence>
<dbReference type="PANTHER" id="PTHR12305:SF81">
    <property type="entry name" value="PHOSPHATIDYLINOSITOL 3,4,5-TRISPHOSPHATE 3-PHOSPHATASE AND DUAL-SPECIFICITY PROTEIN PHOSPHATASE PTEN"/>
    <property type="match status" value="1"/>
</dbReference>
<dbReference type="GO" id="GO:0005634">
    <property type="term" value="C:nucleus"/>
    <property type="evidence" value="ECO:0007669"/>
    <property type="project" value="TreeGrafter"/>
</dbReference>
<keyword evidence="23" id="KW-1133">Transmembrane helix</keyword>
<evidence type="ECO:0000256" key="18">
    <source>
        <dbReference type="ARBA" id="ARBA00044309"/>
    </source>
</evidence>
<evidence type="ECO:0000256" key="19">
    <source>
        <dbReference type="ARBA" id="ARBA00047986"/>
    </source>
</evidence>
<comment type="catalytic activity">
    <reaction evidence="16">
        <text>a 1,2-diacyl-sn-glycero-3-phospho-(1D-myo-inositol-3,4,5-trisphosphate) + H2O = a 1,2-diacyl-sn-glycero-3-phospho-(1D-myo-inositol-4,5-bisphosphate) + phosphate</text>
        <dbReference type="Rhea" id="RHEA:25017"/>
        <dbReference type="ChEBI" id="CHEBI:15377"/>
        <dbReference type="ChEBI" id="CHEBI:43474"/>
        <dbReference type="ChEBI" id="CHEBI:57836"/>
        <dbReference type="ChEBI" id="CHEBI:58456"/>
        <dbReference type="EC" id="3.1.3.67"/>
    </reaction>
    <physiologicalReaction direction="left-to-right" evidence="16">
        <dbReference type="Rhea" id="RHEA:25018"/>
    </physiologicalReaction>
</comment>
<feature type="region of interest" description="Disordered" evidence="22">
    <location>
        <begin position="554"/>
        <end position="609"/>
    </location>
</feature>
<dbReference type="CDD" id="cd14509">
    <property type="entry name" value="PTP_PTEN"/>
    <property type="match status" value="1"/>
</dbReference>
<evidence type="ECO:0000259" key="24">
    <source>
        <dbReference type="PROSITE" id="PS50056"/>
    </source>
</evidence>
<dbReference type="SMART" id="SM01301">
    <property type="entry name" value="PTPlike_phytase"/>
    <property type="match status" value="1"/>
</dbReference>
<accession>A0AA85JEQ2</accession>
<comment type="catalytic activity">
    <reaction evidence="20">
        <text>O-phospho-L-threonyl-[protein] + H2O = L-threonyl-[protein] + phosphate</text>
        <dbReference type="Rhea" id="RHEA:47004"/>
        <dbReference type="Rhea" id="RHEA-COMP:11060"/>
        <dbReference type="Rhea" id="RHEA-COMP:11605"/>
        <dbReference type="ChEBI" id="CHEBI:15377"/>
        <dbReference type="ChEBI" id="CHEBI:30013"/>
        <dbReference type="ChEBI" id="CHEBI:43474"/>
        <dbReference type="ChEBI" id="CHEBI:61977"/>
        <dbReference type="EC" id="3.1.3.16"/>
    </reaction>
    <physiologicalReaction direction="left-to-right" evidence="20">
        <dbReference type="Rhea" id="RHEA:47005"/>
    </physiologicalReaction>
</comment>
<comment type="catalytic activity">
    <reaction evidence="12">
        <text>1,2-dihexadecanoyl-sn-glycero-3-phospho-(1D-myo-inositol-3,4,5-trisphosphate) + H2O = 1,2-dihexadecanoyl-sn-glycero-3-phospho-(1D-myo-inositol-4,5-bisphosphate) + phosphate</text>
        <dbReference type="Rhea" id="RHEA:43560"/>
        <dbReference type="ChEBI" id="CHEBI:15377"/>
        <dbReference type="ChEBI" id="CHEBI:43474"/>
        <dbReference type="ChEBI" id="CHEBI:83420"/>
        <dbReference type="ChEBI" id="CHEBI:83423"/>
    </reaction>
    <physiologicalReaction direction="left-to-right" evidence="12">
        <dbReference type="Rhea" id="RHEA:43561"/>
    </physiologicalReaction>
</comment>
<reference evidence="28" key="2">
    <citation type="submission" date="2023-11" db="UniProtKB">
        <authorList>
            <consortium name="WormBaseParasite"/>
        </authorList>
    </citation>
    <scope>IDENTIFICATION</scope>
</reference>
<dbReference type="GO" id="GO:0004725">
    <property type="term" value="F:protein tyrosine phosphatase activity"/>
    <property type="evidence" value="ECO:0007669"/>
    <property type="project" value="UniProtKB-EC"/>
</dbReference>
<evidence type="ECO:0000256" key="9">
    <source>
        <dbReference type="ARBA" id="ARBA00022912"/>
    </source>
</evidence>
<comment type="catalytic activity">
    <reaction evidence="17">
        <text>1D-myo-inositol 1,3,4,5,6-pentakisphosphate + H2O = 1D-myo-inositol 1,4,5,6-tetrakisphosphate + phosphate</text>
        <dbReference type="Rhea" id="RHEA:77143"/>
        <dbReference type="ChEBI" id="CHEBI:15377"/>
        <dbReference type="ChEBI" id="CHEBI:43474"/>
        <dbReference type="ChEBI" id="CHEBI:57627"/>
        <dbReference type="ChEBI" id="CHEBI:57733"/>
    </reaction>
    <physiologicalReaction direction="left-to-right" evidence="17">
        <dbReference type="Rhea" id="RHEA:77144"/>
    </physiologicalReaction>
</comment>
<dbReference type="InterPro" id="IPR051281">
    <property type="entry name" value="Dual-spec_lipid-protein_phosph"/>
</dbReference>
<evidence type="ECO:0000256" key="7">
    <source>
        <dbReference type="ARBA" id="ARBA00022490"/>
    </source>
</evidence>
<evidence type="ECO:0000256" key="12">
    <source>
        <dbReference type="ARBA" id="ARBA00034256"/>
    </source>
</evidence>
<dbReference type="Gene3D" id="3.90.190.10">
    <property type="entry name" value="Protein tyrosine phosphatase superfamily"/>
    <property type="match status" value="1"/>
</dbReference>
<evidence type="ECO:0000256" key="11">
    <source>
        <dbReference type="ARBA" id="ARBA00023273"/>
    </source>
</evidence>
<dbReference type="GO" id="GO:0043491">
    <property type="term" value="P:phosphatidylinositol 3-kinase/protein kinase B signal transduction"/>
    <property type="evidence" value="ECO:0007669"/>
    <property type="project" value="TreeGrafter"/>
</dbReference>
<dbReference type="InterPro" id="IPR035892">
    <property type="entry name" value="C2_domain_sf"/>
</dbReference>
<dbReference type="PANTHER" id="PTHR12305">
    <property type="entry name" value="PHOSPHATASE WITH HOMOLOGY TO TENSIN"/>
    <property type="match status" value="1"/>
</dbReference>
<dbReference type="EC" id="3.1.3.48" evidence="5"/>
<evidence type="ECO:0000256" key="21">
    <source>
        <dbReference type="ARBA" id="ARBA00051341"/>
    </source>
</evidence>
<sequence>MPKTLKGLVSRHKRRFQQDGFDLDLSYISSRIIAMGFPAAKFEGVYRNHIDDVVRFLQTRHANHYKIYHLCDERDFNVYRFDGPVAKYPFSDHNAPQFEQIIALCEDVNEFLSKDPKNVVAINCKAGKGRTGVMVCACLLRLNDVIDADASLKFYAEQRTNNGKGVTIPSQKRYVHYYDTFLKSNHVYHTTPLFLTAVSICGLQFISDIVFFSFLLFFLGLVLDVHFYMFNSSHIFGSACEQSFVKSSTHHSPLQLNKMDASPELERNNSTNANANNNSNSAIHQNYATFRSPTTEPYIPSSFMYSVASLSSEPIHSDEVVIKPERKILLSGDVRVKLYARHPMFNKKICQLWFNTYFIIHGKASETNSESKVTFETDHCTCTFPSSSSSSSEAATKGGGKGKFDKSLAGYSFLKLTPDELDKPYKGKLKFLTSKCNITFYFTCPYCVEKEDNNRLPPNSHIKSTKLDLPINNSNNNNNNNLMNQQKIISPTSKRTLNSRPTSPLSHAYLLSPSSSFMKLKKVTNSNEDNHLNSLPKIHIENVSNKKSIISEQNEYTGSCRSRRHLPLPPPPNQHHRDISSEDEEDDSEAEVDDEEEEEEEHDSDIDAYIKNEISPPMTFSLSRSINSSPCLCFPIGNLSLEHEKTRELHIPPGLNHSTPSSITIPANNTTIYSNDNNKVMINSNIVEEKDKSGASVVHYFVKHHPQVRRRTSDANLNYQPFS</sequence>
<dbReference type="Pfam" id="PF10409">
    <property type="entry name" value="PTEN_C2"/>
    <property type="match status" value="1"/>
</dbReference>
<evidence type="ECO:0000256" key="8">
    <source>
        <dbReference type="ARBA" id="ARBA00022801"/>
    </source>
</evidence>
<dbReference type="Pfam" id="PF22785">
    <property type="entry name" value="Tc-R-P"/>
    <property type="match status" value="1"/>
</dbReference>
<evidence type="ECO:0000256" key="22">
    <source>
        <dbReference type="SAM" id="MobiDB-lite"/>
    </source>
</evidence>
<evidence type="ECO:0000256" key="1">
    <source>
        <dbReference type="ARBA" id="ARBA00004487"/>
    </source>
</evidence>
<dbReference type="InterPro" id="IPR014020">
    <property type="entry name" value="Tensin_C2-dom"/>
</dbReference>
<comment type="catalytic activity">
    <reaction evidence="21">
        <text>O-phospho-L-tyrosyl-[protein] + H2O = L-tyrosyl-[protein] + phosphate</text>
        <dbReference type="Rhea" id="RHEA:10684"/>
        <dbReference type="Rhea" id="RHEA-COMP:10136"/>
        <dbReference type="Rhea" id="RHEA-COMP:20101"/>
        <dbReference type="ChEBI" id="CHEBI:15377"/>
        <dbReference type="ChEBI" id="CHEBI:43474"/>
        <dbReference type="ChEBI" id="CHEBI:46858"/>
        <dbReference type="ChEBI" id="CHEBI:61978"/>
        <dbReference type="EC" id="3.1.3.48"/>
    </reaction>
    <physiologicalReaction direction="left-to-right" evidence="21">
        <dbReference type="Rhea" id="RHEA:10685"/>
    </physiologicalReaction>
</comment>
<dbReference type="SUPFAM" id="SSF52799">
    <property type="entry name" value="(Phosphotyrosine protein) phosphatases II"/>
    <property type="match status" value="1"/>
</dbReference>
<dbReference type="InterPro" id="IPR029021">
    <property type="entry name" value="Prot-tyrosine_phosphatase-like"/>
</dbReference>
<evidence type="ECO:0000256" key="6">
    <source>
        <dbReference type="ARBA" id="ARBA00013081"/>
    </source>
</evidence>
<evidence type="ECO:0000313" key="28">
    <source>
        <dbReference type="WBParaSite" id="TREG1_17450.2"/>
    </source>
</evidence>
<comment type="catalytic activity">
    <reaction evidence="19">
        <text>O-phospho-L-seryl-[protein] + H2O = L-seryl-[protein] + phosphate</text>
        <dbReference type="Rhea" id="RHEA:20629"/>
        <dbReference type="Rhea" id="RHEA-COMP:9863"/>
        <dbReference type="Rhea" id="RHEA-COMP:11604"/>
        <dbReference type="ChEBI" id="CHEBI:15377"/>
        <dbReference type="ChEBI" id="CHEBI:29999"/>
        <dbReference type="ChEBI" id="CHEBI:43474"/>
        <dbReference type="ChEBI" id="CHEBI:83421"/>
        <dbReference type="EC" id="3.1.3.16"/>
    </reaction>
    <physiologicalReaction direction="left-to-right" evidence="19">
        <dbReference type="Rhea" id="RHEA:20630"/>
    </physiologicalReaction>
</comment>
<evidence type="ECO:0000256" key="17">
    <source>
        <dbReference type="ARBA" id="ARBA00043762"/>
    </source>
</evidence>
<dbReference type="GO" id="GO:0051896">
    <property type="term" value="P:regulation of phosphatidylinositol 3-kinase/protein kinase B signal transduction"/>
    <property type="evidence" value="ECO:0007669"/>
    <property type="project" value="TreeGrafter"/>
</dbReference>
<keyword evidence="9" id="KW-0904">Protein phosphatase</keyword>
<feature type="transmembrane region" description="Helical" evidence="23">
    <location>
        <begin position="209"/>
        <end position="230"/>
    </location>
</feature>
<proteinExistence type="inferred from homology"/>
<keyword evidence="23" id="KW-0472">Membrane</keyword>
<feature type="domain" description="Tyrosine specific protein phosphatases" evidence="24">
    <location>
        <begin position="99"/>
        <end position="159"/>
    </location>
</feature>
<dbReference type="EC" id="3.1.3.16" evidence="6"/>
<dbReference type="SMART" id="SM00404">
    <property type="entry name" value="PTPc_motif"/>
    <property type="match status" value="1"/>
</dbReference>
<keyword evidence="7" id="KW-0963">Cytoplasm</keyword>
<evidence type="ECO:0000256" key="5">
    <source>
        <dbReference type="ARBA" id="ARBA00013064"/>
    </source>
</evidence>
<comment type="catalytic activity">
    <reaction evidence="15">
        <text>1D-myo-inositol 1,3,4,5-tetrakisphosphate + H2O = 1D-myo-inositol 1,4,5-trisphosphate + phosphate</text>
        <dbReference type="Rhea" id="RHEA:77155"/>
        <dbReference type="ChEBI" id="CHEBI:15377"/>
        <dbReference type="ChEBI" id="CHEBI:43474"/>
        <dbReference type="ChEBI" id="CHEBI:57895"/>
        <dbReference type="ChEBI" id="CHEBI:203600"/>
    </reaction>
    <physiologicalReaction direction="left-to-right" evidence="15">
        <dbReference type="Rhea" id="RHEA:77156"/>
    </physiologicalReaction>
</comment>
<dbReference type="GO" id="GO:0005886">
    <property type="term" value="C:plasma membrane"/>
    <property type="evidence" value="ECO:0007669"/>
    <property type="project" value="TreeGrafter"/>
</dbReference>
<dbReference type="PROSITE" id="PS50056">
    <property type="entry name" value="TYR_PHOSPHATASE_2"/>
    <property type="match status" value="1"/>
</dbReference>
<dbReference type="PROSITE" id="PS51181">
    <property type="entry name" value="PPASE_TENSIN"/>
    <property type="match status" value="1"/>
</dbReference>